<organism evidence="2 3">
    <name type="scientific">Aliiroseovarius salicola</name>
    <dbReference type="NCBI Taxonomy" id="3009082"/>
    <lineage>
        <taxon>Bacteria</taxon>
        <taxon>Pseudomonadati</taxon>
        <taxon>Pseudomonadota</taxon>
        <taxon>Alphaproteobacteria</taxon>
        <taxon>Rhodobacterales</taxon>
        <taxon>Paracoccaceae</taxon>
        <taxon>Aliiroseovarius</taxon>
    </lineage>
</organism>
<keyword evidence="1" id="KW-0472">Membrane</keyword>
<dbReference type="EMBL" id="JAQIIO010000002">
    <property type="protein sequence ID" value="MDA5093276.1"/>
    <property type="molecule type" value="Genomic_DNA"/>
</dbReference>
<keyword evidence="3" id="KW-1185">Reference proteome</keyword>
<feature type="transmembrane region" description="Helical" evidence="1">
    <location>
        <begin position="106"/>
        <end position="124"/>
    </location>
</feature>
<feature type="transmembrane region" description="Helical" evidence="1">
    <location>
        <begin position="76"/>
        <end position="94"/>
    </location>
</feature>
<protein>
    <recommendedName>
        <fullName evidence="4">DUF4383 domain-containing protein</fullName>
    </recommendedName>
</protein>
<evidence type="ECO:0008006" key="4">
    <source>
        <dbReference type="Google" id="ProtNLM"/>
    </source>
</evidence>
<dbReference type="RefSeq" id="WP_271052973.1">
    <property type="nucleotide sequence ID" value="NZ_JAQIIO010000002.1"/>
</dbReference>
<evidence type="ECO:0000313" key="3">
    <source>
        <dbReference type="Proteomes" id="UP001528040"/>
    </source>
</evidence>
<name>A0ABT4VYI7_9RHOB</name>
<dbReference type="Proteomes" id="UP001528040">
    <property type="component" value="Unassembled WGS sequence"/>
</dbReference>
<feature type="transmembrane region" description="Helical" evidence="1">
    <location>
        <begin position="45"/>
        <end position="69"/>
    </location>
</feature>
<sequence length="134" mass="14337">MSPNSHANSLKLAGFVAILFGVMTVFAGGVALFGGKGVEQAVGDAVPFVLWFNFLVGFFYILAGVGLVLRRKWAMLLSGAILSASLVVLALLFMHVMRGGLYETRTLGAMVFRCVVWLAIFGVAKRGFGRATSF</sequence>
<keyword evidence="1" id="KW-0812">Transmembrane</keyword>
<evidence type="ECO:0000256" key="1">
    <source>
        <dbReference type="SAM" id="Phobius"/>
    </source>
</evidence>
<keyword evidence="1" id="KW-1133">Transmembrane helix</keyword>
<accession>A0ABT4VYI7</accession>
<gene>
    <name evidence="2" type="ORF">O2N63_04170</name>
</gene>
<proteinExistence type="predicted"/>
<comment type="caution">
    <text evidence="2">The sequence shown here is derived from an EMBL/GenBank/DDBJ whole genome shotgun (WGS) entry which is preliminary data.</text>
</comment>
<evidence type="ECO:0000313" key="2">
    <source>
        <dbReference type="EMBL" id="MDA5093276.1"/>
    </source>
</evidence>
<feature type="transmembrane region" description="Helical" evidence="1">
    <location>
        <begin position="12"/>
        <end position="33"/>
    </location>
</feature>
<reference evidence="2 3" key="1">
    <citation type="submission" date="2023-01" db="EMBL/GenBank/DDBJ databases">
        <authorList>
            <person name="Yoon J.-W."/>
        </authorList>
    </citation>
    <scope>NUCLEOTIDE SEQUENCE [LARGE SCALE GENOMIC DNA]</scope>
    <source>
        <strain evidence="2 3">KMU-50</strain>
    </source>
</reference>